<evidence type="ECO:0000313" key="3">
    <source>
        <dbReference type="EMBL" id="CAE0548611.1"/>
    </source>
</evidence>
<dbReference type="EMBL" id="HBIR01022194">
    <property type="protein sequence ID" value="CAE0548595.1"/>
    <property type="molecule type" value="Transcribed_RNA"/>
</dbReference>
<protein>
    <submittedName>
        <fullName evidence="3">Uncharacterized protein</fullName>
    </submittedName>
</protein>
<evidence type="ECO:0000313" key="2">
    <source>
        <dbReference type="EMBL" id="CAE0548604.1"/>
    </source>
</evidence>
<sequence length="210" mass="21340">MLRCHIDLRSVAAARRSSCLRHLVKRGKPIAGVASILQHTVTDEASAACAAEAVGEPGLGVCVPVEVDAWTHGEAAITAAMRHALPPPLAELPLAVESSAAVEAAAAAADHLSSTGAAAVVFTVQEGTEPSLLRSCLQQVRARPFGVRVAAGADPALLVAARDEGATDFVSCLAGKAAPRPSAVLQALGVRPPDANFGTLFLAEHVPDAA</sequence>
<dbReference type="AlphaFoldDB" id="A0A6V2QWF0"/>
<organism evidence="3">
    <name type="scientific">Emiliania huxleyi</name>
    <name type="common">Coccolithophore</name>
    <name type="synonym">Pontosphaera huxleyi</name>
    <dbReference type="NCBI Taxonomy" id="2903"/>
    <lineage>
        <taxon>Eukaryota</taxon>
        <taxon>Haptista</taxon>
        <taxon>Haptophyta</taxon>
        <taxon>Prymnesiophyceae</taxon>
        <taxon>Isochrysidales</taxon>
        <taxon>Noelaerhabdaceae</taxon>
        <taxon>Emiliania</taxon>
    </lineage>
</organism>
<reference evidence="3" key="1">
    <citation type="submission" date="2021-01" db="EMBL/GenBank/DDBJ databases">
        <authorList>
            <person name="Corre E."/>
            <person name="Pelletier E."/>
            <person name="Niang G."/>
            <person name="Scheremetjew M."/>
            <person name="Finn R."/>
            <person name="Kale V."/>
            <person name="Holt S."/>
            <person name="Cochrane G."/>
            <person name="Meng A."/>
            <person name="Brown T."/>
            <person name="Cohen L."/>
        </authorList>
    </citation>
    <scope>NUCLEOTIDE SEQUENCE</scope>
    <source>
        <strain evidence="3">379</strain>
    </source>
</reference>
<dbReference type="EMBL" id="HBIR01022205">
    <property type="protein sequence ID" value="CAE0548611.1"/>
    <property type="molecule type" value="Transcribed_RNA"/>
</dbReference>
<evidence type="ECO:0000313" key="1">
    <source>
        <dbReference type="EMBL" id="CAE0548595.1"/>
    </source>
</evidence>
<name>A0A6V2QWF0_EMIHU</name>
<gene>
    <name evidence="1" type="ORF">EHUX00137_LOCUS16935</name>
    <name evidence="2" type="ORF">EHUX00137_LOCUS16941</name>
    <name evidence="3" type="ORF">EHUX00137_LOCUS16946</name>
</gene>
<dbReference type="EMBL" id="HBIR01022200">
    <property type="protein sequence ID" value="CAE0548604.1"/>
    <property type="molecule type" value="Transcribed_RNA"/>
</dbReference>
<accession>A0A6V2QWF0</accession>
<proteinExistence type="predicted"/>